<gene>
    <name evidence="2" type="ORF">COX90_04260</name>
</gene>
<evidence type="ECO:0000313" key="2">
    <source>
        <dbReference type="EMBL" id="PIZ88477.1"/>
    </source>
</evidence>
<accession>A0A2M7UX01</accession>
<comment type="caution">
    <text evidence="2">The sequence shown here is derived from an EMBL/GenBank/DDBJ whole genome shotgun (WGS) entry which is preliminary data.</text>
</comment>
<dbReference type="Pfam" id="PF05016">
    <property type="entry name" value="ParE_toxin"/>
    <property type="match status" value="1"/>
</dbReference>
<protein>
    <recommendedName>
        <fullName evidence="4">Type II toxin-antitoxin system mRNA interferase toxin, RelE/StbE family</fullName>
    </recommendedName>
</protein>
<evidence type="ECO:0008006" key="4">
    <source>
        <dbReference type="Google" id="ProtNLM"/>
    </source>
</evidence>
<dbReference type="Gene3D" id="3.30.2310.20">
    <property type="entry name" value="RelE-like"/>
    <property type="match status" value="1"/>
</dbReference>
<dbReference type="SUPFAM" id="SSF143011">
    <property type="entry name" value="RelE-like"/>
    <property type="match status" value="1"/>
</dbReference>
<proteinExistence type="predicted"/>
<sequence>MKVIYTPHFKKNFKSLSKDTKKKFKKQVKFLLKDIRHPSLKAKKYEEARDIWQARVDRNYRFYFLIKGNSYILLEVKSHPK</sequence>
<dbReference type="AlphaFoldDB" id="A0A2M7UX01"/>
<dbReference type="EMBL" id="PFPB01000075">
    <property type="protein sequence ID" value="PIZ88477.1"/>
    <property type="molecule type" value="Genomic_DNA"/>
</dbReference>
<dbReference type="Proteomes" id="UP000230760">
    <property type="component" value="Unassembled WGS sequence"/>
</dbReference>
<organism evidence="2 3">
    <name type="scientific">Candidatus Nealsonbacteria bacterium CG_4_10_14_0_2_um_filter_38_17</name>
    <dbReference type="NCBI Taxonomy" id="1974680"/>
    <lineage>
        <taxon>Bacteria</taxon>
        <taxon>Candidatus Nealsoniibacteriota</taxon>
    </lineage>
</organism>
<dbReference type="InterPro" id="IPR007712">
    <property type="entry name" value="RelE/ParE_toxin"/>
</dbReference>
<dbReference type="InterPro" id="IPR035093">
    <property type="entry name" value="RelE/ParE_toxin_dom_sf"/>
</dbReference>
<evidence type="ECO:0000256" key="1">
    <source>
        <dbReference type="ARBA" id="ARBA00022649"/>
    </source>
</evidence>
<reference evidence="3" key="1">
    <citation type="submission" date="2017-09" db="EMBL/GenBank/DDBJ databases">
        <title>Depth-based differentiation of microbial function through sediment-hosted aquifers and enrichment of novel symbionts in the deep terrestrial subsurface.</title>
        <authorList>
            <person name="Probst A.J."/>
            <person name="Ladd B."/>
            <person name="Jarett J.K."/>
            <person name="Geller-Mcgrath D.E."/>
            <person name="Sieber C.M.K."/>
            <person name="Emerson J.B."/>
            <person name="Anantharaman K."/>
            <person name="Thomas B.C."/>
            <person name="Malmstrom R."/>
            <person name="Stieglmeier M."/>
            <person name="Klingl A."/>
            <person name="Woyke T."/>
            <person name="Ryan C.M."/>
            <person name="Banfield J.F."/>
        </authorList>
    </citation>
    <scope>NUCLEOTIDE SEQUENCE [LARGE SCALE GENOMIC DNA]</scope>
</reference>
<evidence type="ECO:0000313" key="3">
    <source>
        <dbReference type="Proteomes" id="UP000230760"/>
    </source>
</evidence>
<name>A0A2M7UX01_9BACT</name>
<keyword evidence="1" id="KW-1277">Toxin-antitoxin system</keyword>